<evidence type="ECO:0000313" key="4">
    <source>
        <dbReference type="EMBL" id="CAF4691313.1"/>
    </source>
</evidence>
<accession>A0A817YDA0</accession>
<keyword evidence="1" id="KW-0472">Membrane</keyword>
<proteinExistence type="predicted"/>
<dbReference type="EMBL" id="CAJNYU010000656">
    <property type="protein sequence ID" value="CAF3380099.1"/>
    <property type="molecule type" value="Genomic_DNA"/>
</dbReference>
<feature type="non-terminal residue" evidence="3">
    <location>
        <position position="169"/>
    </location>
</feature>
<organism evidence="3 5">
    <name type="scientific">Rotaria socialis</name>
    <dbReference type="NCBI Taxonomy" id="392032"/>
    <lineage>
        <taxon>Eukaryota</taxon>
        <taxon>Metazoa</taxon>
        <taxon>Spiralia</taxon>
        <taxon>Gnathifera</taxon>
        <taxon>Rotifera</taxon>
        <taxon>Eurotatoria</taxon>
        <taxon>Bdelloidea</taxon>
        <taxon>Philodinida</taxon>
        <taxon>Philodinidae</taxon>
        <taxon>Rotaria</taxon>
    </lineage>
</organism>
<evidence type="ECO:0000313" key="3">
    <source>
        <dbReference type="EMBL" id="CAF3380099.1"/>
    </source>
</evidence>
<feature type="domain" description="SUEL-type lectin" evidence="2">
    <location>
        <begin position="119"/>
        <end position="169"/>
    </location>
</feature>
<sequence>MNIVQYIMVMILCHLACTISLTLALYESEKLHNDRANADPFLIAVYWTTHDYDLHTVASLQVVTNPFATREFSPVHQQVFANLKQLNAEYTRYAVWFPYPKLAVAELDPPSGIFQCGNVGENFSINLSCEQNGGVISQVDFASYGTSTGTCGQLQQGTCHAANSSDIVK</sequence>
<comment type="caution">
    <text evidence="3">The sequence shown here is derived from an EMBL/GenBank/DDBJ whole genome shotgun (WGS) entry which is preliminary data.</text>
</comment>
<dbReference type="Proteomes" id="UP000663862">
    <property type="component" value="Unassembled WGS sequence"/>
</dbReference>
<dbReference type="CDD" id="cd22842">
    <property type="entry name" value="Gal_Rha_Lectin_BGal"/>
    <property type="match status" value="1"/>
</dbReference>
<dbReference type="Proteomes" id="UP000663869">
    <property type="component" value="Unassembled WGS sequence"/>
</dbReference>
<dbReference type="EMBL" id="CAJOBQ010008407">
    <property type="protein sequence ID" value="CAF4691313.1"/>
    <property type="molecule type" value="Genomic_DNA"/>
</dbReference>
<evidence type="ECO:0000313" key="5">
    <source>
        <dbReference type="Proteomes" id="UP000663869"/>
    </source>
</evidence>
<reference evidence="3" key="1">
    <citation type="submission" date="2021-02" db="EMBL/GenBank/DDBJ databases">
        <authorList>
            <person name="Nowell W R."/>
        </authorList>
    </citation>
    <scope>NUCLEOTIDE SEQUENCE</scope>
</reference>
<evidence type="ECO:0000259" key="2">
    <source>
        <dbReference type="PROSITE" id="PS50228"/>
    </source>
</evidence>
<dbReference type="InterPro" id="IPR000922">
    <property type="entry name" value="Lectin_gal-bd_dom"/>
</dbReference>
<dbReference type="GO" id="GO:0030246">
    <property type="term" value="F:carbohydrate binding"/>
    <property type="evidence" value="ECO:0007669"/>
    <property type="project" value="InterPro"/>
</dbReference>
<dbReference type="PROSITE" id="PS50228">
    <property type="entry name" value="SUEL_LECTIN"/>
    <property type="match status" value="1"/>
</dbReference>
<evidence type="ECO:0000256" key="1">
    <source>
        <dbReference type="SAM" id="Phobius"/>
    </source>
</evidence>
<dbReference type="AlphaFoldDB" id="A0A817YDA0"/>
<feature type="transmembrane region" description="Helical" evidence="1">
    <location>
        <begin position="6"/>
        <end position="26"/>
    </location>
</feature>
<keyword evidence="1" id="KW-1133">Transmembrane helix</keyword>
<keyword evidence="1" id="KW-0812">Transmembrane</keyword>
<gene>
    <name evidence="3" type="ORF">FME351_LOCUS7158</name>
    <name evidence="4" type="ORF">TSG867_LOCUS32882</name>
</gene>
<protein>
    <recommendedName>
        <fullName evidence="2">SUEL-type lectin domain-containing protein</fullName>
    </recommendedName>
</protein>
<name>A0A817YDA0_9BILA</name>